<accession>A0AC34PVR0</accession>
<dbReference type="WBParaSite" id="JU765_v2.g1045.t1">
    <property type="protein sequence ID" value="JU765_v2.g1045.t1"/>
    <property type="gene ID" value="JU765_v2.g1045"/>
</dbReference>
<name>A0AC34PVR0_9BILA</name>
<evidence type="ECO:0000313" key="2">
    <source>
        <dbReference type="WBParaSite" id="JU765_v2.g1045.t1"/>
    </source>
</evidence>
<proteinExistence type="predicted"/>
<sequence>MVSLMDLSNPVEFPPKVYIPKTGTQSPLRLVLIHPNCFLNLFGACRFQCLLGSVQAFGCYLDGSDYENGRNMTLFCIPIPMPPVKVSVVAIESNPLIGQEKLFKARLDSVGFDFEQVKYDARRGYCAAVLVAEPFSNISRLENIMGCDLFKPSSEFRPKKILPHCYSTDLPSALLEPADLEVFRDFCRKVKDKLRITKRVVAVVVGGKGTGKSTTAKLMVNLCRTKDPVPNSSVYFMDCDVGQSEFTPAGLISLHKINAPILSVPFGSQLKTFPRSYYFGSITPETNIELYKAMIKKVYQDFIQLSETEKHSLLVVNTLGWVENVGEEIQRFILDILTPVELLTLGENSVTRFANCAKIKPHVQESHNVVKSATIRDRTLTGYLAHCLVKSDNTQVSSFSEVSVRMVNFANISIFIHPTNLVADYCYLAALNMSTVALCSIPPEFADLYDNPRLCSRDDLPRKLWVKPTVSEDALLQPFLRCHGYGLVRAVSLEHKKIYLITPTDPEELRNVSILALGDGIPTPKSIFQTQTTINAPYLMQSIAGKCETFNKLSMPLKIISSAKKMGVRNRK</sequence>
<evidence type="ECO:0000313" key="1">
    <source>
        <dbReference type="Proteomes" id="UP000887576"/>
    </source>
</evidence>
<dbReference type="Proteomes" id="UP000887576">
    <property type="component" value="Unplaced"/>
</dbReference>
<protein>
    <submittedName>
        <fullName evidence="2">Polyribonucleotide 5'-hydroxyl-kinase Clp1 P-loop domain-containing protein</fullName>
    </submittedName>
</protein>
<reference evidence="2" key="1">
    <citation type="submission" date="2022-11" db="UniProtKB">
        <authorList>
            <consortium name="WormBaseParasite"/>
        </authorList>
    </citation>
    <scope>IDENTIFICATION</scope>
</reference>
<organism evidence="1 2">
    <name type="scientific">Panagrolaimus sp. JU765</name>
    <dbReference type="NCBI Taxonomy" id="591449"/>
    <lineage>
        <taxon>Eukaryota</taxon>
        <taxon>Metazoa</taxon>
        <taxon>Ecdysozoa</taxon>
        <taxon>Nematoda</taxon>
        <taxon>Chromadorea</taxon>
        <taxon>Rhabditida</taxon>
        <taxon>Tylenchina</taxon>
        <taxon>Panagrolaimomorpha</taxon>
        <taxon>Panagrolaimoidea</taxon>
        <taxon>Panagrolaimidae</taxon>
        <taxon>Panagrolaimus</taxon>
    </lineage>
</organism>